<dbReference type="InterPro" id="IPR029030">
    <property type="entry name" value="Caspase-like_dom_sf"/>
</dbReference>
<feature type="signal peptide" evidence="1">
    <location>
        <begin position="1"/>
        <end position="24"/>
    </location>
</feature>
<protein>
    <recommendedName>
        <fullName evidence="2">Caspase family p20 domain-containing protein</fullName>
    </recommendedName>
</protein>
<proteinExistence type="predicted"/>
<dbReference type="SUPFAM" id="SSF52129">
    <property type="entry name" value="Caspase-like"/>
    <property type="match status" value="1"/>
</dbReference>
<feature type="domain" description="Caspase family p20" evidence="2">
    <location>
        <begin position="27"/>
        <end position="106"/>
    </location>
</feature>
<dbReference type="InterPro" id="IPR011600">
    <property type="entry name" value="Pept_C14_caspase"/>
</dbReference>
<dbReference type="InterPro" id="IPR011990">
    <property type="entry name" value="TPR-like_helical_dom_sf"/>
</dbReference>
<feature type="chain" id="PRO_5045551377" description="Caspase family p20 domain-containing protein" evidence="1">
    <location>
        <begin position="25"/>
        <end position="655"/>
    </location>
</feature>
<dbReference type="Gene3D" id="3.40.50.1460">
    <property type="match status" value="1"/>
</dbReference>
<dbReference type="EMBL" id="BSNS01000028">
    <property type="protein sequence ID" value="GLQ58048.1"/>
    <property type="molecule type" value="Genomic_DNA"/>
</dbReference>
<dbReference type="PANTHER" id="PTHR22576">
    <property type="entry name" value="MUCOSA ASSOCIATED LYMPHOID TISSUE LYMPHOMA TRANSLOCATION PROTEIN 1/PARACASPASE"/>
    <property type="match status" value="1"/>
</dbReference>
<dbReference type="InterPro" id="IPR006597">
    <property type="entry name" value="Sel1-like"/>
</dbReference>
<dbReference type="InterPro" id="IPR036365">
    <property type="entry name" value="PGBD-like_sf"/>
</dbReference>
<reference evidence="4" key="1">
    <citation type="journal article" date="2019" name="Int. J. Syst. Evol. Microbiol.">
        <title>The Global Catalogue of Microorganisms (GCM) 10K type strain sequencing project: providing services to taxonomists for standard genome sequencing and annotation.</title>
        <authorList>
            <consortium name="The Broad Institute Genomics Platform"/>
            <consortium name="The Broad Institute Genome Sequencing Center for Infectious Disease"/>
            <person name="Wu L."/>
            <person name="Ma J."/>
        </authorList>
    </citation>
    <scope>NUCLEOTIDE SEQUENCE [LARGE SCALE GENOMIC DNA]</scope>
    <source>
        <strain evidence="4">NBRC 112416</strain>
    </source>
</reference>
<dbReference type="SUPFAM" id="SSF48452">
    <property type="entry name" value="TPR-like"/>
    <property type="match status" value="1"/>
</dbReference>
<organism evidence="3 4">
    <name type="scientific">Devosia nitrariae</name>
    <dbReference type="NCBI Taxonomy" id="2071872"/>
    <lineage>
        <taxon>Bacteria</taxon>
        <taxon>Pseudomonadati</taxon>
        <taxon>Pseudomonadota</taxon>
        <taxon>Alphaproteobacteria</taxon>
        <taxon>Hyphomicrobiales</taxon>
        <taxon>Devosiaceae</taxon>
        <taxon>Devosia</taxon>
    </lineage>
</organism>
<dbReference type="PANTHER" id="PTHR22576:SF37">
    <property type="entry name" value="MUCOSA-ASSOCIATED LYMPHOID TISSUE LYMPHOMA TRANSLOCATION PROTEIN 1"/>
    <property type="match status" value="1"/>
</dbReference>
<dbReference type="SUPFAM" id="SSF47090">
    <property type="entry name" value="PGBD-like"/>
    <property type="match status" value="1"/>
</dbReference>
<dbReference type="PROSITE" id="PS50208">
    <property type="entry name" value="CASPASE_P20"/>
    <property type="match status" value="1"/>
</dbReference>
<evidence type="ECO:0000313" key="3">
    <source>
        <dbReference type="EMBL" id="GLQ58048.1"/>
    </source>
</evidence>
<keyword evidence="1" id="KW-0732">Signal</keyword>
<dbReference type="Pfam" id="PF08238">
    <property type="entry name" value="Sel1"/>
    <property type="match status" value="5"/>
</dbReference>
<dbReference type="Proteomes" id="UP001156691">
    <property type="component" value="Unassembled WGS sequence"/>
</dbReference>
<evidence type="ECO:0000256" key="1">
    <source>
        <dbReference type="SAM" id="SignalP"/>
    </source>
</evidence>
<gene>
    <name evidence="3" type="ORF">GCM10010862_53070</name>
</gene>
<accession>A0ABQ5WD51</accession>
<evidence type="ECO:0000259" key="2">
    <source>
        <dbReference type="PROSITE" id="PS50208"/>
    </source>
</evidence>
<name>A0ABQ5WD51_9HYPH</name>
<dbReference type="InterPro" id="IPR052039">
    <property type="entry name" value="Caspase-related_regulators"/>
</dbReference>
<dbReference type="RefSeq" id="WP_284343441.1">
    <property type="nucleotide sequence ID" value="NZ_BSNS01000028.1"/>
</dbReference>
<sequence length="655" mass="69232">MVRTIVLGLAMLVFALLAPARAQGALEGRVALIIGNAHYDSGAVPDLRNPLNDANDVARALAGYGFAVDLRTDLDKAEMTAAMADFAEKAISAEVALFYYAGHGLQVDLRNYLAPVDAVYTSHADVIDNSVPLDALTARTKGMEGALLIFLDACQENPVGGRDGLARIPVSQNQFVALAALPDARAADGAGRNSPFTEAFLANAGVPGKSISDVMLEVRLDVLAATGSQVPWDNSSLTQQVVFVPGEASVLPPETMLWRTASSMADPALLNVYLDRFPDGAHVADARMLLASVPDASGGESDFRSTGPTDVDALEDEDDLWNLASGSRWRPLLEAYVERFPQGAHVEEAEELIALLPDPEDPDQPATFTCERLATHPNDETAAFAGVSAARLQLNAPAAIEACRTAHTEFPQVHKYTALLARALYLGGQTQEAIELFRAAAEAGNIRAMATLGAFYETGTGVPKDLAAAADFFERAAAGGASEAAVNLARMLAEGNGLPADLPRAIELLEEASEAGSRHAAYNLGVLALNNRGLPPERARDYFALASDRGYVEGHFRAALLYESGEFGAREPARTAEYLLRAVAADSGQMLAWIDQGEIAFGKDTIAEVQRRLANIGYYASTVDGLMGPGTLEALRVYRFGGLSLSPSASAGTAG</sequence>
<dbReference type="Gene3D" id="1.25.40.10">
    <property type="entry name" value="Tetratricopeptide repeat domain"/>
    <property type="match status" value="2"/>
</dbReference>
<dbReference type="SUPFAM" id="SSF81901">
    <property type="entry name" value="HCP-like"/>
    <property type="match status" value="1"/>
</dbReference>
<comment type="caution">
    <text evidence="3">The sequence shown here is derived from an EMBL/GenBank/DDBJ whole genome shotgun (WGS) entry which is preliminary data.</text>
</comment>
<evidence type="ECO:0000313" key="4">
    <source>
        <dbReference type="Proteomes" id="UP001156691"/>
    </source>
</evidence>
<dbReference type="InterPro" id="IPR001309">
    <property type="entry name" value="Pept_C14_p20"/>
</dbReference>
<dbReference type="SMART" id="SM00671">
    <property type="entry name" value="SEL1"/>
    <property type="match status" value="5"/>
</dbReference>
<keyword evidence="4" id="KW-1185">Reference proteome</keyword>
<dbReference type="Pfam" id="PF00656">
    <property type="entry name" value="Peptidase_C14"/>
    <property type="match status" value="1"/>
</dbReference>